<dbReference type="InterPro" id="IPR015943">
    <property type="entry name" value="WD40/YVTN_repeat-like_dom_sf"/>
</dbReference>
<accession>A0A9P3HCU3</accession>
<evidence type="ECO:0000313" key="2">
    <source>
        <dbReference type="EMBL" id="GJJ74195.1"/>
    </source>
</evidence>
<evidence type="ECO:0000256" key="1">
    <source>
        <dbReference type="SAM" id="MobiDB-lite"/>
    </source>
</evidence>
<feature type="region of interest" description="Disordered" evidence="1">
    <location>
        <begin position="583"/>
        <end position="611"/>
    </location>
</feature>
<reference evidence="2" key="1">
    <citation type="submission" date="2021-11" db="EMBL/GenBank/DDBJ databases">
        <authorList>
            <person name="Herlambang A."/>
            <person name="Guo Y."/>
            <person name="Takashima Y."/>
            <person name="Nishizawa T."/>
        </authorList>
    </citation>
    <scope>NUCLEOTIDE SEQUENCE</scope>
    <source>
        <strain evidence="2">E1425</strain>
    </source>
</reference>
<gene>
    <name evidence="2" type="ORF">EMPS_06553</name>
</gene>
<feature type="compositionally biased region" description="Basic and acidic residues" evidence="1">
    <location>
        <begin position="588"/>
        <end position="597"/>
    </location>
</feature>
<dbReference type="OrthoDB" id="418169at2759"/>
<feature type="region of interest" description="Disordered" evidence="1">
    <location>
        <begin position="1"/>
        <end position="109"/>
    </location>
</feature>
<evidence type="ECO:0000313" key="3">
    <source>
        <dbReference type="Proteomes" id="UP000827284"/>
    </source>
</evidence>
<dbReference type="EMBL" id="BQFW01000008">
    <property type="protein sequence ID" value="GJJ74195.1"/>
    <property type="molecule type" value="Genomic_DNA"/>
</dbReference>
<reference evidence="2" key="2">
    <citation type="journal article" date="2022" name="Microbiol. Resour. Announc.">
        <title>Whole-Genome Sequence of Entomortierella parvispora E1425, a Mucoromycotan Fungus Associated with Burkholderiaceae-Related Endosymbiotic Bacteria.</title>
        <authorList>
            <person name="Herlambang A."/>
            <person name="Guo Y."/>
            <person name="Takashima Y."/>
            <person name="Narisawa K."/>
            <person name="Ohta H."/>
            <person name="Nishizawa T."/>
        </authorList>
    </citation>
    <scope>NUCLEOTIDE SEQUENCE</scope>
    <source>
        <strain evidence="2">E1425</strain>
    </source>
</reference>
<feature type="compositionally biased region" description="Polar residues" evidence="1">
    <location>
        <begin position="42"/>
        <end position="52"/>
    </location>
</feature>
<dbReference type="AlphaFoldDB" id="A0A9P3HCU3"/>
<comment type="caution">
    <text evidence="2">The sequence shown here is derived from an EMBL/GenBank/DDBJ whole genome shotgun (WGS) entry which is preliminary data.</text>
</comment>
<protein>
    <submittedName>
        <fullName evidence="2">Uncharacterized protein</fullName>
    </submittedName>
</protein>
<name>A0A9P3HCU3_9FUNG</name>
<dbReference type="SUPFAM" id="SSF82171">
    <property type="entry name" value="DPP6 N-terminal domain-like"/>
    <property type="match status" value="1"/>
</dbReference>
<keyword evidence="3" id="KW-1185">Reference proteome</keyword>
<feature type="region of interest" description="Disordered" evidence="1">
    <location>
        <begin position="419"/>
        <end position="439"/>
    </location>
</feature>
<feature type="compositionally biased region" description="Acidic residues" evidence="1">
    <location>
        <begin position="55"/>
        <end position="97"/>
    </location>
</feature>
<organism evidence="2 3">
    <name type="scientific">Entomortierella parvispora</name>
    <dbReference type="NCBI Taxonomy" id="205924"/>
    <lineage>
        <taxon>Eukaryota</taxon>
        <taxon>Fungi</taxon>
        <taxon>Fungi incertae sedis</taxon>
        <taxon>Mucoromycota</taxon>
        <taxon>Mortierellomycotina</taxon>
        <taxon>Mortierellomycetes</taxon>
        <taxon>Mortierellales</taxon>
        <taxon>Mortierellaceae</taxon>
        <taxon>Entomortierella</taxon>
    </lineage>
</organism>
<feature type="compositionally biased region" description="Acidic residues" evidence="1">
    <location>
        <begin position="421"/>
        <end position="439"/>
    </location>
</feature>
<proteinExistence type="predicted"/>
<dbReference type="Gene3D" id="2.130.10.10">
    <property type="entry name" value="YVTN repeat-like/Quinoprotein amine dehydrogenase"/>
    <property type="match status" value="1"/>
</dbReference>
<sequence length="868" mass="99255">MESSSGQSHSGGHSNNNRDNVSEQSTIDDHAHGDASDWETEASGTEVESTTGDIVPEEETSEWETEDSGDDGDNDMDEDAEFFSDDDEDFDAWEDAEGNPIPGQLWDDDDDNAINIEALTPAFRANRRPDMIDIMSEFSGDEKYEPKRELTANDGEGEVDMFDRLRVEQFDPSEFEIGHLTAKIRQLMLHLKTGRKNRERKLGIKRDDTHEPYYNFSTESRQGLSPLIVRGPGHPQEVEHSPAISFHQQCANSLTVSPSAMGLWDDLYTINQDMILRCGVLPRMTDLTFTLRMNASVDLDERYDERVMEEVFRPYARELMTVPATKFLPISIYKFDELPQSEAYVEVGIEDDPLCIAHRYGYLAHGTSDGNLVAYCTDCGGEPIEIHNDTIPGQPDDMMLNSIQIVRWPRFYRSKMHQDEDGMDVDGSEDGDDDEDEYDLKEGYPTQSGQFDHYMVMTGNEYGLFIAALPDHPCLARRQASKWHGEVDMFEHIFKYKEDHTWIKKGFHGERLNDAKVSPNGRWIVIVGDSARVFTMDITHVAETEEQRIAREEREQELELKDLDTDSEYYNSDDSMEAVEQKLGLSDNARDSLRSKDQATPTMARKRDPPRLLHQFGPPQEHAIPDRVIFGTHNKRRRVVNNNYTSQYVAWNASSTKFAHTSDTTSKVMVWSMPSREIVCCVDTGGFSYAIEFHPKLENVFAVNNWYGFVHVVDITGCCIGDQDLVPDVELNSRGPTGGGCTGPHYEEKHDILMCSFRGEKDKSLRILDGLRGLGWSTDGRYLYVSTLRRVLRYEFKDDRIRIPSLFDLCARQVRQWKERTLSQEDSGESDASIKRSFGAIAKDWEYVPYLIKRRIWGDLFLMQSHNE</sequence>
<feature type="compositionally biased region" description="Low complexity" evidence="1">
    <location>
        <begin position="1"/>
        <end position="17"/>
    </location>
</feature>
<dbReference type="Proteomes" id="UP000827284">
    <property type="component" value="Unassembled WGS sequence"/>
</dbReference>